<feature type="transmembrane region" description="Helical" evidence="7">
    <location>
        <begin position="141"/>
        <end position="165"/>
    </location>
</feature>
<evidence type="ECO:0000256" key="7">
    <source>
        <dbReference type="HAMAP-Rule" id="MF_00672"/>
    </source>
</evidence>
<comment type="similarity">
    <text evidence="7">Belongs to the UPF0761 family.</text>
</comment>
<comment type="subcellular location">
    <subcellularLocation>
        <location evidence="1 7">Cell membrane</location>
        <topology evidence="1 7">Multi-pass membrane protein</topology>
    </subcellularLocation>
</comment>
<dbReference type="EMBL" id="CP134145">
    <property type="protein sequence ID" value="WNC71771.1"/>
    <property type="molecule type" value="Genomic_DNA"/>
</dbReference>
<dbReference type="PIRSF" id="PIRSF035875">
    <property type="entry name" value="RNase_BN"/>
    <property type="match status" value="1"/>
</dbReference>
<feature type="transmembrane region" description="Helical" evidence="7">
    <location>
        <begin position="185"/>
        <end position="202"/>
    </location>
</feature>
<evidence type="ECO:0000313" key="9">
    <source>
        <dbReference type="Proteomes" id="UP001258994"/>
    </source>
</evidence>
<sequence length="288" mass="32118">MKLSQIIARYPKMIPILRFGQHYVKRCKHDQIQVSAGYLSYVTLMSLVPLILVMFSIVTAFPIFGEIHNDIERFIFSHFVPTASEQIQAQIDGFVSNASQMPGTEIFFLFILAMLLISTVDKSLNRIWRIHTRRKRITSFAVYWMILTLGPVLIGISIIATSYIISLVSGSGVDATSLNNLLLRALPFVASLAGFLVLYMLVPNTAVKFKHALSGAVLATILFELAKKGFAIFVTKLPTYEAIYGALAIIPILFIWVYLSWLIVFIGAEVTVCLQEISAGKHKSAKIN</sequence>
<dbReference type="PANTHER" id="PTHR30213:SF0">
    <property type="entry name" value="UPF0761 MEMBRANE PROTEIN YIHY"/>
    <property type="match status" value="1"/>
</dbReference>
<dbReference type="NCBIfam" id="NF002457">
    <property type="entry name" value="PRK01637.1"/>
    <property type="match status" value="1"/>
</dbReference>
<protein>
    <recommendedName>
        <fullName evidence="7">UPF0761 membrane protein RGQ13_16865</fullName>
    </recommendedName>
</protein>
<keyword evidence="2 7" id="KW-1003">Cell membrane</keyword>
<keyword evidence="4 7" id="KW-0812">Transmembrane</keyword>
<feature type="transmembrane region" description="Helical" evidence="7">
    <location>
        <begin position="209"/>
        <end position="226"/>
    </location>
</feature>
<dbReference type="Proteomes" id="UP001258994">
    <property type="component" value="Chromosome"/>
</dbReference>
<keyword evidence="5 7" id="KW-1133">Transmembrane helix</keyword>
<feature type="transmembrane region" description="Helical" evidence="7">
    <location>
        <begin position="101"/>
        <end position="120"/>
    </location>
</feature>
<gene>
    <name evidence="8" type="ORF">RGQ13_16865</name>
</gene>
<keyword evidence="9" id="KW-1185">Reference proteome</keyword>
<dbReference type="RefSeq" id="WP_348390904.1">
    <property type="nucleotide sequence ID" value="NZ_CP134145.1"/>
</dbReference>
<evidence type="ECO:0000256" key="4">
    <source>
        <dbReference type="ARBA" id="ARBA00022692"/>
    </source>
</evidence>
<keyword evidence="3" id="KW-0997">Cell inner membrane</keyword>
<feature type="transmembrane region" description="Helical" evidence="7">
    <location>
        <begin position="246"/>
        <end position="274"/>
    </location>
</feature>
<reference evidence="9" key="1">
    <citation type="submission" date="2023-09" db="EMBL/GenBank/DDBJ databases">
        <authorList>
            <person name="Li S."/>
            <person name="Li X."/>
            <person name="Zhang C."/>
            <person name="Zhao Z."/>
        </authorList>
    </citation>
    <scope>NUCLEOTIDE SEQUENCE [LARGE SCALE GENOMIC DNA]</scope>
    <source>
        <strain evidence="9">SQ149</strain>
    </source>
</reference>
<feature type="transmembrane region" description="Helical" evidence="7">
    <location>
        <begin position="38"/>
        <end position="64"/>
    </location>
</feature>
<evidence type="ECO:0000313" key="8">
    <source>
        <dbReference type="EMBL" id="WNC71771.1"/>
    </source>
</evidence>
<organism evidence="8 9">
    <name type="scientific">Thalassotalea psychrophila</name>
    <dbReference type="NCBI Taxonomy" id="3065647"/>
    <lineage>
        <taxon>Bacteria</taxon>
        <taxon>Pseudomonadati</taxon>
        <taxon>Pseudomonadota</taxon>
        <taxon>Gammaproteobacteria</taxon>
        <taxon>Alteromonadales</taxon>
        <taxon>Colwelliaceae</taxon>
        <taxon>Thalassotalea</taxon>
    </lineage>
</organism>
<evidence type="ECO:0000256" key="5">
    <source>
        <dbReference type="ARBA" id="ARBA00022989"/>
    </source>
</evidence>
<dbReference type="Pfam" id="PF03631">
    <property type="entry name" value="Virul_fac_BrkB"/>
    <property type="match status" value="1"/>
</dbReference>
<keyword evidence="6 7" id="KW-0472">Membrane</keyword>
<evidence type="ECO:0000256" key="2">
    <source>
        <dbReference type="ARBA" id="ARBA00022475"/>
    </source>
</evidence>
<dbReference type="NCBIfam" id="TIGR00765">
    <property type="entry name" value="yihY_not_rbn"/>
    <property type="match status" value="1"/>
</dbReference>
<evidence type="ECO:0000256" key="6">
    <source>
        <dbReference type="ARBA" id="ARBA00023136"/>
    </source>
</evidence>
<evidence type="ECO:0000256" key="3">
    <source>
        <dbReference type="ARBA" id="ARBA00022519"/>
    </source>
</evidence>
<dbReference type="InterPro" id="IPR023679">
    <property type="entry name" value="UPF0761_bac"/>
</dbReference>
<accession>A0ABY9TSR7</accession>
<name>A0ABY9TSR7_9GAMM</name>
<dbReference type="HAMAP" id="MF_00672">
    <property type="entry name" value="UPF0761"/>
    <property type="match status" value="1"/>
</dbReference>
<dbReference type="PANTHER" id="PTHR30213">
    <property type="entry name" value="INNER MEMBRANE PROTEIN YHJD"/>
    <property type="match status" value="1"/>
</dbReference>
<proteinExistence type="inferred from homology"/>
<evidence type="ECO:0000256" key="1">
    <source>
        <dbReference type="ARBA" id="ARBA00004651"/>
    </source>
</evidence>
<dbReference type="InterPro" id="IPR017039">
    <property type="entry name" value="Virul_fac_BrkB"/>
</dbReference>